<evidence type="ECO:0000256" key="2">
    <source>
        <dbReference type="ARBA" id="ARBA00023002"/>
    </source>
</evidence>
<dbReference type="InterPro" id="IPR016160">
    <property type="entry name" value="Ald_DH_CS_CYS"/>
</dbReference>
<sequence>MKLKDPGLLREAAFVAGAWRPVRNDGATVSNPANGERVGEQPMLALAEVEQAIESAHAAFGAWREHTGKERAAVLRRWADLVMANADDLAWIMTAEQGKPLAEARGEIAYAASFLEWFGEEAKRGYGHTIPEPRRGQRIKVIKEPLGVCAAITPWNFPSAMVTRKVAPAIAAGCTVLLKPAPQTPFSALALCVLAERAGLPQGVLSVLTGEARMIGEAFCESHLIRKISFTGSTAVGKSLMANAAGTLKKLSLELGGNAPFIVFDDADVEAAVAGAKASKFRNAGQTCVCVNRFFVQRGIHDAFVARLKAAVADLRVGDGYAEGTTIGPLVNHAAVEKVERLVMQAIDAGATADLVVRAPAGGSFYAPTVLTGVQPSMQISREEIFGPVAAITRFDTEDEVIRLANATRYGLAAYVYTQNMRRGHRIERELEYGIIGVNEGLISTEVAPFGGVKESGFGKEGSFYGLDEYLDSKYICHGGVA</sequence>
<dbReference type="InterPro" id="IPR015590">
    <property type="entry name" value="Aldehyde_DH_dom"/>
</dbReference>
<name>A0ABX5KKS6_9BURK</name>
<evidence type="ECO:0000256" key="1">
    <source>
        <dbReference type="ARBA" id="ARBA00009986"/>
    </source>
</evidence>
<protein>
    <submittedName>
        <fullName evidence="6">Succinate-semialdehyde dehydrogenase/glutarate-semialdehyde dehydrogenase</fullName>
    </submittedName>
</protein>
<reference evidence="6 7" key="1">
    <citation type="submission" date="2018-05" db="EMBL/GenBank/DDBJ databases">
        <title>Genomic Encyclopedia of Type Strains, Phase IV (KMG-V): Genome sequencing to study the core and pangenomes of soil and plant-associated prokaryotes.</title>
        <authorList>
            <person name="Whitman W."/>
        </authorList>
    </citation>
    <scope>NUCLEOTIDE SEQUENCE [LARGE SCALE GENOMIC DNA]</scope>
    <source>
        <strain evidence="6 7">SCZa-39</strain>
    </source>
</reference>
<dbReference type="EMBL" id="QEOB01000010">
    <property type="protein sequence ID" value="PVX81614.1"/>
    <property type="molecule type" value="Genomic_DNA"/>
</dbReference>
<dbReference type="Pfam" id="PF00171">
    <property type="entry name" value="Aldedh"/>
    <property type="match status" value="1"/>
</dbReference>
<evidence type="ECO:0000313" key="7">
    <source>
        <dbReference type="Proteomes" id="UP000245712"/>
    </source>
</evidence>
<dbReference type="NCBIfam" id="TIGR01780">
    <property type="entry name" value="SSADH"/>
    <property type="match status" value="1"/>
</dbReference>
<dbReference type="InterPro" id="IPR029510">
    <property type="entry name" value="Ald_DH_CS_GLU"/>
</dbReference>
<feature type="active site" evidence="3">
    <location>
        <position position="254"/>
    </location>
</feature>
<dbReference type="PANTHER" id="PTHR43353">
    <property type="entry name" value="SUCCINATE-SEMIALDEHYDE DEHYDROGENASE, MITOCHONDRIAL"/>
    <property type="match status" value="1"/>
</dbReference>
<dbReference type="InterPro" id="IPR016161">
    <property type="entry name" value="Ald_DH/histidinol_DH"/>
</dbReference>
<dbReference type="RefSeq" id="WP_116611940.1">
    <property type="nucleotide sequence ID" value="NZ_QEOB01000010.1"/>
</dbReference>
<dbReference type="PANTHER" id="PTHR43353:SF5">
    <property type="entry name" value="SUCCINATE-SEMIALDEHYDE DEHYDROGENASE, MITOCHONDRIAL"/>
    <property type="match status" value="1"/>
</dbReference>
<dbReference type="Gene3D" id="3.40.605.10">
    <property type="entry name" value="Aldehyde Dehydrogenase, Chain A, domain 1"/>
    <property type="match status" value="1"/>
</dbReference>
<organism evidence="6 7">
    <name type="scientific">Paraburkholderia unamae</name>
    <dbReference type="NCBI Taxonomy" id="219649"/>
    <lineage>
        <taxon>Bacteria</taxon>
        <taxon>Pseudomonadati</taxon>
        <taxon>Pseudomonadota</taxon>
        <taxon>Betaproteobacteria</taxon>
        <taxon>Burkholderiales</taxon>
        <taxon>Burkholderiaceae</taxon>
        <taxon>Paraburkholderia</taxon>
    </lineage>
</organism>
<keyword evidence="7" id="KW-1185">Reference proteome</keyword>
<dbReference type="InterPro" id="IPR016162">
    <property type="entry name" value="Ald_DH_N"/>
</dbReference>
<comment type="caution">
    <text evidence="6">The sequence shown here is derived from an EMBL/GenBank/DDBJ whole genome shotgun (WGS) entry which is preliminary data.</text>
</comment>
<dbReference type="InterPro" id="IPR016163">
    <property type="entry name" value="Ald_DH_C"/>
</dbReference>
<keyword evidence="2 4" id="KW-0560">Oxidoreductase</keyword>
<dbReference type="InterPro" id="IPR010102">
    <property type="entry name" value="Succ_semiAld_DH"/>
</dbReference>
<dbReference type="PROSITE" id="PS00687">
    <property type="entry name" value="ALDEHYDE_DEHYDR_GLU"/>
    <property type="match status" value="1"/>
</dbReference>
<evidence type="ECO:0000313" key="6">
    <source>
        <dbReference type="EMBL" id="PVX81614.1"/>
    </source>
</evidence>
<dbReference type="SUPFAM" id="SSF53720">
    <property type="entry name" value="ALDH-like"/>
    <property type="match status" value="1"/>
</dbReference>
<gene>
    <name evidence="6" type="ORF">C7402_11018</name>
</gene>
<evidence type="ECO:0000256" key="3">
    <source>
        <dbReference type="PROSITE-ProRule" id="PRU10007"/>
    </source>
</evidence>
<dbReference type="Proteomes" id="UP000245712">
    <property type="component" value="Unassembled WGS sequence"/>
</dbReference>
<dbReference type="InterPro" id="IPR050740">
    <property type="entry name" value="Aldehyde_DH_Superfamily"/>
</dbReference>
<evidence type="ECO:0000256" key="4">
    <source>
        <dbReference type="RuleBase" id="RU003345"/>
    </source>
</evidence>
<dbReference type="PROSITE" id="PS00070">
    <property type="entry name" value="ALDEHYDE_DEHYDR_CYS"/>
    <property type="match status" value="1"/>
</dbReference>
<dbReference type="Gene3D" id="3.40.309.10">
    <property type="entry name" value="Aldehyde Dehydrogenase, Chain A, domain 2"/>
    <property type="match status" value="1"/>
</dbReference>
<dbReference type="CDD" id="cd07103">
    <property type="entry name" value="ALDH_F5_SSADH_GabD"/>
    <property type="match status" value="1"/>
</dbReference>
<proteinExistence type="inferred from homology"/>
<feature type="domain" description="Aldehyde dehydrogenase" evidence="5">
    <location>
        <begin position="27"/>
        <end position="475"/>
    </location>
</feature>
<evidence type="ECO:0000259" key="5">
    <source>
        <dbReference type="Pfam" id="PF00171"/>
    </source>
</evidence>
<accession>A0ABX5KKS6</accession>
<comment type="similarity">
    <text evidence="1 4">Belongs to the aldehyde dehydrogenase family.</text>
</comment>